<dbReference type="EC" id="3.1.2.4" evidence="2"/>
<comment type="catalytic activity">
    <reaction evidence="1">
        <text>3-hydroxy-2-methylpropanoyl-CoA + H2O = 3-hydroxy-2-methylpropanoate + CoA + H(+)</text>
        <dbReference type="Rhea" id="RHEA:20888"/>
        <dbReference type="ChEBI" id="CHEBI:11805"/>
        <dbReference type="ChEBI" id="CHEBI:15377"/>
        <dbReference type="ChEBI" id="CHEBI:15378"/>
        <dbReference type="ChEBI" id="CHEBI:57287"/>
        <dbReference type="ChEBI" id="CHEBI:57340"/>
        <dbReference type="EC" id="3.1.2.4"/>
    </reaction>
</comment>
<dbReference type="Pfam" id="PF16113">
    <property type="entry name" value="ECH_2"/>
    <property type="match status" value="1"/>
</dbReference>
<reference evidence="5 6" key="1">
    <citation type="submission" date="2017-03" db="EMBL/GenBank/DDBJ databases">
        <title>Draft genome sequence of Streptomyces scabrisporus NF3, endophyte isolated from Amphipterygium adstringens.</title>
        <authorList>
            <person name="Vazquez M."/>
            <person name="Ceapa C.D."/>
            <person name="Rodriguez Luna D."/>
            <person name="Sanchez Esquivel S."/>
        </authorList>
    </citation>
    <scope>NUCLEOTIDE SEQUENCE [LARGE SCALE GENOMIC DNA]</scope>
    <source>
        <strain evidence="5 6">NF3</strain>
    </source>
</reference>
<proteinExistence type="predicted"/>
<keyword evidence="6" id="KW-1185">Reference proteome</keyword>
<dbReference type="GO" id="GO:0003860">
    <property type="term" value="F:3-hydroxyisobutyryl-CoA hydrolase activity"/>
    <property type="evidence" value="ECO:0007669"/>
    <property type="project" value="UniProtKB-EC"/>
</dbReference>
<feature type="domain" description="Enoyl-CoA hydratase/isomerase" evidence="4">
    <location>
        <begin position="1"/>
        <end position="38"/>
    </location>
</feature>
<protein>
    <recommendedName>
        <fullName evidence="2">3-hydroxyisobutyryl-CoA hydrolase</fullName>
        <ecNumber evidence="2">3.1.2.4</ecNumber>
    </recommendedName>
</protein>
<dbReference type="PANTHER" id="PTHR43176">
    <property type="entry name" value="3-HYDROXYISOBUTYRYL-COA HYDROLASE-RELATED"/>
    <property type="match status" value="1"/>
</dbReference>
<name>A0A1T3NM72_9ACTN</name>
<evidence type="ECO:0000256" key="1">
    <source>
        <dbReference type="ARBA" id="ARBA00001709"/>
    </source>
</evidence>
<dbReference type="EMBL" id="MWQN01000003">
    <property type="protein sequence ID" value="OPC77761.1"/>
    <property type="molecule type" value="Genomic_DNA"/>
</dbReference>
<organism evidence="5 6">
    <name type="scientific">Embleya scabrispora</name>
    <dbReference type="NCBI Taxonomy" id="159449"/>
    <lineage>
        <taxon>Bacteria</taxon>
        <taxon>Bacillati</taxon>
        <taxon>Actinomycetota</taxon>
        <taxon>Actinomycetes</taxon>
        <taxon>Kitasatosporales</taxon>
        <taxon>Streptomycetaceae</taxon>
        <taxon>Embleya</taxon>
    </lineage>
</organism>
<gene>
    <name evidence="5" type="ORF">B4N89_36350</name>
</gene>
<dbReference type="InterPro" id="IPR045004">
    <property type="entry name" value="ECH_dom"/>
</dbReference>
<dbReference type="AlphaFoldDB" id="A0A1T3NM72"/>
<keyword evidence="3" id="KW-0378">Hydrolase</keyword>
<dbReference type="PANTHER" id="PTHR43176:SF3">
    <property type="entry name" value="3-HYDROXYISOBUTYRYL-COA HYDROLASE, MITOCHONDRIAL"/>
    <property type="match status" value="1"/>
</dbReference>
<dbReference type="RefSeq" id="WP_078980853.1">
    <property type="nucleotide sequence ID" value="NZ_MWQN01000003.1"/>
</dbReference>
<dbReference type="Proteomes" id="UP000190037">
    <property type="component" value="Unassembled WGS sequence"/>
</dbReference>
<comment type="caution">
    <text evidence="5">The sequence shown here is derived from an EMBL/GenBank/DDBJ whole genome shotgun (WGS) entry which is preliminary data.</text>
</comment>
<accession>A0A1T3NM72</accession>
<evidence type="ECO:0000313" key="6">
    <source>
        <dbReference type="Proteomes" id="UP000190037"/>
    </source>
</evidence>
<sequence length="147" mass="15937">MDGIVMDGGVGISAHGALRIVTERSTIAIPETGIGFVPSRHLEAVIEALATRTPPDVLAHLTEPTPPGELAERRAWINACYTRDSVEEILERLEDIGEPTAKQAAEQIRAKSPTALEITLASPRRTRELDYSKAELGRGSIGYPARR</sequence>
<dbReference type="InterPro" id="IPR032259">
    <property type="entry name" value="HIBYL-CoA-H"/>
</dbReference>
<evidence type="ECO:0000256" key="3">
    <source>
        <dbReference type="ARBA" id="ARBA00022801"/>
    </source>
</evidence>
<dbReference type="SUPFAM" id="SSF52096">
    <property type="entry name" value="ClpP/crotonase"/>
    <property type="match status" value="1"/>
</dbReference>
<dbReference type="OrthoDB" id="9790967at2"/>
<evidence type="ECO:0000313" key="5">
    <source>
        <dbReference type="EMBL" id="OPC77761.1"/>
    </source>
</evidence>
<dbReference type="InterPro" id="IPR029045">
    <property type="entry name" value="ClpP/crotonase-like_dom_sf"/>
</dbReference>
<evidence type="ECO:0000259" key="4">
    <source>
        <dbReference type="Pfam" id="PF16113"/>
    </source>
</evidence>
<dbReference type="Gene3D" id="3.90.226.10">
    <property type="entry name" value="2-enoyl-CoA Hydratase, Chain A, domain 1"/>
    <property type="match status" value="2"/>
</dbReference>
<dbReference type="STRING" id="159449.B4N89_36350"/>
<evidence type="ECO:0000256" key="2">
    <source>
        <dbReference type="ARBA" id="ARBA00011915"/>
    </source>
</evidence>
<dbReference type="GO" id="GO:0006574">
    <property type="term" value="P:L-valine catabolic process"/>
    <property type="evidence" value="ECO:0007669"/>
    <property type="project" value="TreeGrafter"/>
</dbReference>